<dbReference type="STRING" id="137265.SAMN05421684_2164"/>
<protein>
    <submittedName>
        <fullName evidence="1">Acetyltransferase (GNAT) family protein</fullName>
    </submittedName>
</protein>
<dbReference type="InterPro" id="IPR016181">
    <property type="entry name" value="Acyl_CoA_acyltransferase"/>
</dbReference>
<dbReference type="EMBL" id="FNQB01000001">
    <property type="protein sequence ID" value="SDY89857.1"/>
    <property type="molecule type" value="Genomic_DNA"/>
</dbReference>
<dbReference type="Proteomes" id="UP000199632">
    <property type="component" value="Unassembled WGS sequence"/>
</dbReference>
<keyword evidence="2" id="KW-1185">Reference proteome</keyword>
<dbReference type="Gene3D" id="3.40.630.30">
    <property type="match status" value="1"/>
</dbReference>
<gene>
    <name evidence="1" type="ORF">SAMN05421684_2164</name>
</gene>
<reference evidence="2" key="1">
    <citation type="submission" date="2016-10" db="EMBL/GenBank/DDBJ databases">
        <authorList>
            <person name="Varghese N."/>
            <person name="Submissions S."/>
        </authorList>
    </citation>
    <scope>NUCLEOTIDE SEQUENCE [LARGE SCALE GENOMIC DNA]</scope>
    <source>
        <strain evidence="2">DSM 44718</strain>
    </source>
</reference>
<dbReference type="RefSeq" id="WP_090789745.1">
    <property type="nucleotide sequence ID" value="NZ_BOND01000026.1"/>
</dbReference>
<keyword evidence="1" id="KW-0808">Transferase</keyword>
<proteinExistence type="predicted"/>
<dbReference type="SUPFAM" id="SSF55729">
    <property type="entry name" value="Acyl-CoA N-acyltransferases (Nat)"/>
    <property type="match status" value="1"/>
</dbReference>
<accession>A0A1H3NLL7</accession>
<dbReference type="AlphaFoldDB" id="A0A1H3NLL7"/>
<name>A0A1H3NLL7_9ACTN</name>
<dbReference type="OrthoDB" id="3371202at2"/>
<sequence length="180" mass="18824">MSNRSTAIEAVPATAFVTLAEDLTRVYAAVFSRPPWNEDSAAIAAFTARLPDESSRPDFTAAVTRDRSGALTGFAYGYPTAAPFPTGRSYPKASAALGAGVNDLCGCFEVLELAVRPDAEGVGNGRTLLDAVVAGRSAWLLTSASATRAVGFYRRRGWRPLGMAAGAIVFASPPRPPTTP</sequence>
<evidence type="ECO:0000313" key="2">
    <source>
        <dbReference type="Proteomes" id="UP000199632"/>
    </source>
</evidence>
<evidence type="ECO:0000313" key="1">
    <source>
        <dbReference type="EMBL" id="SDY89857.1"/>
    </source>
</evidence>
<dbReference type="GO" id="GO:0016740">
    <property type="term" value="F:transferase activity"/>
    <property type="evidence" value="ECO:0007669"/>
    <property type="project" value="UniProtKB-KW"/>
</dbReference>
<organism evidence="1 2">
    <name type="scientific">Asanoa ishikariensis</name>
    <dbReference type="NCBI Taxonomy" id="137265"/>
    <lineage>
        <taxon>Bacteria</taxon>
        <taxon>Bacillati</taxon>
        <taxon>Actinomycetota</taxon>
        <taxon>Actinomycetes</taxon>
        <taxon>Micromonosporales</taxon>
        <taxon>Micromonosporaceae</taxon>
        <taxon>Asanoa</taxon>
    </lineage>
</organism>